<keyword evidence="3" id="KW-1185">Reference proteome</keyword>
<evidence type="ECO:0000256" key="1">
    <source>
        <dbReference type="SAM" id="Phobius"/>
    </source>
</evidence>
<dbReference type="PANTHER" id="PTHR41795:SF1">
    <property type="entry name" value="EXOPOLYSACCHARIDE SYNTHESIS PROTEIN"/>
    <property type="match status" value="1"/>
</dbReference>
<reference evidence="3" key="1">
    <citation type="submission" date="2017-10" db="EMBL/GenBank/DDBJ databases">
        <authorList>
            <person name="Kravchenko I.K."/>
            <person name="Grouzdev D.S."/>
        </authorList>
    </citation>
    <scope>NUCLEOTIDE SEQUENCE [LARGE SCALE GENOMIC DNA]</scope>
    <source>
        <strain evidence="3">B2</strain>
    </source>
</reference>
<dbReference type="OrthoDB" id="8238926at2"/>
<dbReference type="InterPro" id="IPR010331">
    <property type="entry name" value="ExoD"/>
</dbReference>
<dbReference type="Pfam" id="PF06055">
    <property type="entry name" value="ExoD"/>
    <property type="match status" value="1"/>
</dbReference>
<keyword evidence="1" id="KW-0472">Membrane</keyword>
<dbReference type="AlphaFoldDB" id="A0A2B8BMX4"/>
<evidence type="ECO:0000313" key="2">
    <source>
        <dbReference type="EMBL" id="PGH59079.1"/>
    </source>
</evidence>
<name>A0A2B8BMX4_9PROT</name>
<feature type="transmembrane region" description="Helical" evidence="1">
    <location>
        <begin position="144"/>
        <end position="177"/>
    </location>
</feature>
<keyword evidence="1" id="KW-1133">Transmembrane helix</keyword>
<organism evidence="2 3">
    <name type="scientific">Azospirillum palustre</name>
    <dbReference type="NCBI Taxonomy" id="2044885"/>
    <lineage>
        <taxon>Bacteria</taxon>
        <taxon>Pseudomonadati</taxon>
        <taxon>Pseudomonadota</taxon>
        <taxon>Alphaproteobacteria</taxon>
        <taxon>Rhodospirillales</taxon>
        <taxon>Azospirillaceae</taxon>
        <taxon>Azospirillum</taxon>
    </lineage>
</organism>
<dbReference type="EMBL" id="PDKW01000037">
    <property type="protein sequence ID" value="PGH59079.1"/>
    <property type="molecule type" value="Genomic_DNA"/>
</dbReference>
<feature type="transmembrane region" description="Helical" evidence="1">
    <location>
        <begin position="183"/>
        <end position="204"/>
    </location>
</feature>
<keyword evidence="1" id="KW-0812">Transmembrane</keyword>
<feature type="transmembrane region" description="Helical" evidence="1">
    <location>
        <begin position="57"/>
        <end position="83"/>
    </location>
</feature>
<accession>A0A2B8BMX4</accession>
<comment type="caution">
    <text evidence="2">The sequence shown here is derived from an EMBL/GenBank/DDBJ whole genome shotgun (WGS) entry which is preliminary data.</text>
</comment>
<dbReference type="PANTHER" id="PTHR41795">
    <property type="entry name" value="EXOPOLYSACCHARIDE SYNTHESIS PROTEIN"/>
    <property type="match status" value="1"/>
</dbReference>
<gene>
    <name evidence="2" type="ORF">CRT60_03615</name>
</gene>
<proteinExistence type="predicted"/>
<evidence type="ECO:0000313" key="3">
    <source>
        <dbReference type="Proteomes" id="UP000225379"/>
    </source>
</evidence>
<protein>
    <submittedName>
        <fullName evidence="2">Exopolysaccharide biosynthesis protein</fullName>
    </submittedName>
</protein>
<dbReference type="PIRSF" id="PIRSF033239">
    <property type="entry name" value="ExoD"/>
    <property type="match status" value="1"/>
</dbReference>
<dbReference type="Proteomes" id="UP000225379">
    <property type="component" value="Unassembled WGS sequence"/>
</dbReference>
<sequence>MTGPAPVAGRGRSDAAMDPVINPHIPTSEVLRGLLAEAPADCVSFGWLLDKLHKRSFGIVLLLLALIGLAPGTSPVVGLLLTIPAIQMILARASPAFPRIIASRRFSTQRLVRLVDRAVPVLRPMETVIRPRWKTPFDATTRVVGLVVLALTSVFFVPIPLSNIVPAVTIMLIALAYLEEDGVLLALSLAAAAAVLFVATFTIWQSVEAVRFMAS</sequence>